<evidence type="ECO:0000256" key="1">
    <source>
        <dbReference type="SAM" id="MobiDB-lite"/>
    </source>
</evidence>
<reference evidence="2" key="1">
    <citation type="submission" date="2022-01" db="EMBL/GenBank/DDBJ databases">
        <title>Collection of gut derived symbiotic bacterial strains cultured from healthy donors.</title>
        <authorList>
            <person name="Lin H."/>
            <person name="Kohout C."/>
            <person name="Waligurski E."/>
            <person name="Pamer E.G."/>
        </authorList>
    </citation>
    <scope>NUCLEOTIDE SEQUENCE</scope>
    <source>
        <strain evidence="2">DFI.7.46</strain>
    </source>
</reference>
<sequence>MEIVTIRRAGQPVRIQVTPATAADLRAKGLLIEEPKPRRKAARPANKAVKPANK</sequence>
<evidence type="ECO:0000313" key="2">
    <source>
        <dbReference type="EMBL" id="MCG4617535.1"/>
    </source>
</evidence>
<organism evidence="2 3">
    <name type="scientific">Varibaculum cambriense</name>
    <dbReference type="NCBI Taxonomy" id="184870"/>
    <lineage>
        <taxon>Bacteria</taxon>
        <taxon>Bacillati</taxon>
        <taxon>Actinomycetota</taxon>
        <taxon>Actinomycetes</taxon>
        <taxon>Actinomycetales</taxon>
        <taxon>Actinomycetaceae</taxon>
        <taxon>Varibaculum</taxon>
    </lineage>
</organism>
<dbReference type="EMBL" id="JAKNHJ010000005">
    <property type="protein sequence ID" value="MCG4617535.1"/>
    <property type="molecule type" value="Genomic_DNA"/>
</dbReference>
<protein>
    <submittedName>
        <fullName evidence="2">Uncharacterized protein</fullName>
    </submittedName>
</protein>
<feature type="region of interest" description="Disordered" evidence="1">
    <location>
        <begin position="33"/>
        <end position="54"/>
    </location>
</feature>
<dbReference type="Proteomes" id="UP001200537">
    <property type="component" value="Unassembled WGS sequence"/>
</dbReference>
<gene>
    <name evidence="2" type="ORF">L0M99_03350</name>
</gene>
<feature type="compositionally biased region" description="Low complexity" evidence="1">
    <location>
        <begin position="43"/>
        <end position="54"/>
    </location>
</feature>
<proteinExistence type="predicted"/>
<evidence type="ECO:0000313" key="3">
    <source>
        <dbReference type="Proteomes" id="UP001200537"/>
    </source>
</evidence>
<comment type="caution">
    <text evidence="2">The sequence shown here is derived from an EMBL/GenBank/DDBJ whole genome shotgun (WGS) entry which is preliminary data.</text>
</comment>
<dbReference type="RefSeq" id="WP_238127765.1">
    <property type="nucleotide sequence ID" value="NZ_JAKNHJ010000005.1"/>
</dbReference>
<name>A0AAJ1BAX2_9ACTO</name>
<accession>A0AAJ1BAX2</accession>
<dbReference type="AlphaFoldDB" id="A0AAJ1BAX2"/>